<evidence type="ECO:0000256" key="2">
    <source>
        <dbReference type="ARBA" id="ARBA00001911"/>
    </source>
</evidence>
<dbReference type="SUPFAM" id="SSF51735">
    <property type="entry name" value="NAD(P)-binding Rossmann-fold domains"/>
    <property type="match status" value="1"/>
</dbReference>
<dbReference type="InterPro" id="IPR036291">
    <property type="entry name" value="NAD(P)-bd_dom_sf"/>
</dbReference>
<evidence type="ECO:0000259" key="11">
    <source>
        <dbReference type="Pfam" id="PF01370"/>
    </source>
</evidence>
<dbReference type="RefSeq" id="WP_071017326.1">
    <property type="nucleotide sequence ID" value="NZ_CP017755.1"/>
</dbReference>
<dbReference type="CDD" id="cd05247">
    <property type="entry name" value="UDP_G4E_1_SDR_e"/>
    <property type="match status" value="1"/>
</dbReference>
<dbReference type="EC" id="5.1.3.2" evidence="5 10"/>
<comment type="subunit">
    <text evidence="10">Homodimer.</text>
</comment>
<comment type="catalytic activity">
    <reaction evidence="1 10">
        <text>UDP-alpha-D-glucose = UDP-alpha-D-galactose</text>
        <dbReference type="Rhea" id="RHEA:22168"/>
        <dbReference type="ChEBI" id="CHEBI:58885"/>
        <dbReference type="ChEBI" id="CHEBI:66914"/>
        <dbReference type="EC" id="5.1.3.2"/>
    </reaction>
</comment>
<protein>
    <recommendedName>
        <fullName evidence="6 10">UDP-glucose 4-epimerase</fullName>
        <ecNumber evidence="5 10">5.1.3.2</ecNumber>
    </recommendedName>
</protein>
<dbReference type="Proteomes" id="UP000177515">
    <property type="component" value="Chromosome 2"/>
</dbReference>
<evidence type="ECO:0000256" key="8">
    <source>
        <dbReference type="ARBA" id="ARBA00023144"/>
    </source>
</evidence>
<dbReference type="PANTHER" id="PTHR43725">
    <property type="entry name" value="UDP-GLUCOSE 4-EPIMERASE"/>
    <property type="match status" value="1"/>
</dbReference>
<evidence type="ECO:0000256" key="4">
    <source>
        <dbReference type="ARBA" id="ARBA00007637"/>
    </source>
</evidence>
<evidence type="ECO:0000313" key="12">
    <source>
        <dbReference type="EMBL" id="AOZ08462.1"/>
    </source>
</evidence>
<evidence type="ECO:0000256" key="6">
    <source>
        <dbReference type="ARBA" id="ARBA00018569"/>
    </source>
</evidence>
<evidence type="ECO:0000256" key="7">
    <source>
        <dbReference type="ARBA" id="ARBA00023027"/>
    </source>
</evidence>
<keyword evidence="8" id="KW-0299">Galactose metabolism</keyword>
<dbReference type="InterPro" id="IPR005886">
    <property type="entry name" value="UDP_G4E"/>
</dbReference>
<name>A0ABM6FA14_9BURK</name>
<accession>A0ABM6FA14</accession>
<evidence type="ECO:0000313" key="13">
    <source>
        <dbReference type="Proteomes" id="UP000177515"/>
    </source>
</evidence>
<proteinExistence type="inferred from homology"/>
<keyword evidence="13" id="KW-1185">Reference proteome</keyword>
<dbReference type="Gene3D" id="3.40.50.720">
    <property type="entry name" value="NAD(P)-binding Rossmann-like Domain"/>
    <property type="match status" value="1"/>
</dbReference>
<comment type="pathway">
    <text evidence="3 10">Carbohydrate metabolism; galactose metabolism.</text>
</comment>
<comment type="similarity">
    <text evidence="4 10">Belongs to the NAD(P)-dependent epimerase/dehydratase family.</text>
</comment>
<dbReference type="NCBIfam" id="NF007956">
    <property type="entry name" value="PRK10675.1"/>
    <property type="match status" value="1"/>
</dbReference>
<evidence type="ECO:0000256" key="5">
    <source>
        <dbReference type="ARBA" id="ARBA00013189"/>
    </source>
</evidence>
<gene>
    <name evidence="12" type="ORF">BKK80_21120</name>
</gene>
<feature type="domain" description="NAD-dependent epimerase/dehydratase" evidence="11">
    <location>
        <begin position="6"/>
        <end position="263"/>
    </location>
</feature>
<organism evidence="12 13">
    <name type="scientific">Cupriavidus malaysiensis</name>
    <dbReference type="NCBI Taxonomy" id="367825"/>
    <lineage>
        <taxon>Bacteria</taxon>
        <taxon>Pseudomonadati</taxon>
        <taxon>Pseudomonadota</taxon>
        <taxon>Betaproteobacteria</taxon>
        <taxon>Burkholderiales</taxon>
        <taxon>Burkholderiaceae</taxon>
        <taxon>Cupriavidus</taxon>
    </lineage>
</organism>
<evidence type="ECO:0000256" key="3">
    <source>
        <dbReference type="ARBA" id="ARBA00004947"/>
    </source>
</evidence>
<evidence type="ECO:0000256" key="9">
    <source>
        <dbReference type="ARBA" id="ARBA00023235"/>
    </source>
</evidence>
<keyword evidence="9 10" id="KW-0413">Isomerase</keyword>
<comment type="cofactor">
    <cofactor evidence="2 10">
        <name>NAD(+)</name>
        <dbReference type="ChEBI" id="CHEBI:57540"/>
    </cofactor>
</comment>
<dbReference type="EMBL" id="CP017755">
    <property type="protein sequence ID" value="AOZ08462.1"/>
    <property type="molecule type" value="Genomic_DNA"/>
</dbReference>
<evidence type="ECO:0000256" key="1">
    <source>
        <dbReference type="ARBA" id="ARBA00000083"/>
    </source>
</evidence>
<dbReference type="Gene3D" id="3.90.25.10">
    <property type="entry name" value="UDP-galactose 4-epimerase, domain 1"/>
    <property type="match status" value="1"/>
</dbReference>
<dbReference type="NCBIfam" id="TIGR01179">
    <property type="entry name" value="galE"/>
    <property type="match status" value="1"/>
</dbReference>
<reference evidence="12 13" key="1">
    <citation type="submission" date="2016-10" db="EMBL/GenBank/DDBJ databases">
        <title>Complete genome sequences of three Cupriavidus strains isolated from various Malaysian environments.</title>
        <authorList>
            <person name="Abdullah A.A.-A."/>
            <person name="Shafie N.A.H."/>
            <person name="Lau N.S."/>
        </authorList>
    </citation>
    <scope>NUCLEOTIDE SEQUENCE [LARGE SCALE GENOMIC DNA]</scope>
    <source>
        <strain evidence="12 13">USMAA1020</strain>
    </source>
</reference>
<dbReference type="InterPro" id="IPR001509">
    <property type="entry name" value="Epimerase_deHydtase"/>
</dbReference>
<dbReference type="PANTHER" id="PTHR43725:SF47">
    <property type="entry name" value="UDP-GLUCOSE 4-EPIMERASE"/>
    <property type="match status" value="1"/>
</dbReference>
<sequence>MSETLLLTGATGYIGSHTWVALLEAGYQVIGLDNLCNSSRVVVDRIAAITGQAPRFVEGDVRDDSLLRQLFAENEISGAIHFAALKAVGESVAQPLAYYGNNLEGLVTLCSVMGEAGVKQLVFSSSATVYGNPHAVPILEDFPLSATNPYGQTKLMGEQILRDLERSDPAWRIAYLRYFNPVGAHESGQIGEDPGGIPNNLMPYVAQVAGGRREKLMVFGGDYPTVDGTGVRDYIHVCDLADGHLAALEYLRRAGAGLTVNLGTGRGYSVLEVVKAYEAASGRTVPYEIVARRPGDIAACYADPSLAGDLLGWRARHDIERMCADSWRWQSMNPLGFAGA</sequence>
<evidence type="ECO:0000256" key="10">
    <source>
        <dbReference type="RuleBase" id="RU366046"/>
    </source>
</evidence>
<dbReference type="Pfam" id="PF01370">
    <property type="entry name" value="Epimerase"/>
    <property type="match status" value="1"/>
</dbReference>
<keyword evidence="7 10" id="KW-0520">NAD</keyword>
<keyword evidence="10" id="KW-0119">Carbohydrate metabolism</keyword>